<evidence type="ECO:0000313" key="1">
    <source>
        <dbReference type="EMBL" id="AYD82343.1"/>
    </source>
</evidence>
<accession>A0A386KAS1</accession>
<reference evidence="1 2" key="1">
    <citation type="submission" date="2018-08" db="EMBL/GenBank/DDBJ databases">
        <title>Complete genome sequence of five Acinetobacter baumannii phages from Abidjan, Cote d'Ivoire.</title>
        <authorList>
            <person name="Essoh C."/>
            <person name="Vernadet J.-P."/>
            <person name="Vergnaud G."/>
            <person name="Resch G."/>
            <person name="Pourcel C."/>
        </authorList>
    </citation>
    <scope>NUCLEOTIDE SEQUENCE [LARGE SCALE GENOMIC DNA]</scope>
</reference>
<name>A0A386KAS1_9CAUD</name>
<proteinExistence type="predicted"/>
<sequence length="231" mass="27638">MKLVNDLIMDKIEKEFDVRNIELPYDVTSEVFHWTHEYLGKGMTPEQVADKLFEEIFSYKNYDVSKFVYLDTEKRETTHGWVLSPEGVMYHTRYEYCHGLAIAALCPVEALKHKFIAPPMFSKYECIHRNSYQEFGFIASREYGWIRFDQSFNILRIDFYMEKVTQAQIDTMKDWFKYHDLLDRKCETYYTHSNIRKVLDQMQREVSERKLGKPPEEMILIEPDENGFGSL</sequence>
<dbReference type="EMBL" id="MH746814">
    <property type="protein sequence ID" value="AYD82343.1"/>
    <property type="molecule type" value="Genomic_DNA"/>
</dbReference>
<gene>
    <name evidence="1" type="ORF">Aci05_129</name>
</gene>
<organism evidence="1 2">
    <name type="scientific">Acinetobacter phage vB_AbaM_B09_Aci05</name>
    <dbReference type="NCBI Taxonomy" id="2315458"/>
    <lineage>
        <taxon>Viruses</taxon>
        <taxon>Duplodnaviria</taxon>
        <taxon>Heunggongvirae</taxon>
        <taxon>Uroviricota</taxon>
        <taxon>Caudoviricetes</taxon>
        <taxon>Saclayvirus</taxon>
        <taxon>Saclayvirus Aci05</taxon>
    </lineage>
</organism>
<protein>
    <submittedName>
        <fullName evidence="1">Uncharacterized protein</fullName>
    </submittedName>
</protein>
<dbReference type="Proteomes" id="UP000269940">
    <property type="component" value="Segment"/>
</dbReference>
<keyword evidence="2" id="KW-1185">Reference proteome</keyword>
<evidence type="ECO:0000313" key="2">
    <source>
        <dbReference type="Proteomes" id="UP000269940"/>
    </source>
</evidence>